<reference evidence="2" key="2">
    <citation type="submission" date="2015-01" db="EMBL/GenBank/DDBJ databases">
        <title>Evolutionary Origins and Diversification of the Mycorrhizal Mutualists.</title>
        <authorList>
            <consortium name="DOE Joint Genome Institute"/>
            <consortium name="Mycorrhizal Genomics Consortium"/>
            <person name="Kohler A."/>
            <person name="Kuo A."/>
            <person name="Nagy L.G."/>
            <person name="Floudas D."/>
            <person name="Copeland A."/>
            <person name="Barry K.W."/>
            <person name="Cichocki N."/>
            <person name="Veneault-Fourrey C."/>
            <person name="LaButti K."/>
            <person name="Lindquist E.A."/>
            <person name="Lipzen A."/>
            <person name="Lundell T."/>
            <person name="Morin E."/>
            <person name="Murat C."/>
            <person name="Riley R."/>
            <person name="Ohm R."/>
            <person name="Sun H."/>
            <person name="Tunlid A."/>
            <person name="Henrissat B."/>
            <person name="Grigoriev I.V."/>
            <person name="Hibbett D.S."/>
            <person name="Martin F."/>
        </authorList>
    </citation>
    <scope>NUCLEOTIDE SEQUENCE [LARGE SCALE GENOMIC DNA]</scope>
    <source>
        <strain evidence="2">Marx 270</strain>
    </source>
</reference>
<evidence type="ECO:0000313" key="2">
    <source>
        <dbReference type="Proteomes" id="UP000054217"/>
    </source>
</evidence>
<dbReference type="AlphaFoldDB" id="A0A0C3KBG1"/>
<reference evidence="1 2" key="1">
    <citation type="submission" date="2014-04" db="EMBL/GenBank/DDBJ databases">
        <authorList>
            <consortium name="DOE Joint Genome Institute"/>
            <person name="Kuo A."/>
            <person name="Kohler A."/>
            <person name="Costa M.D."/>
            <person name="Nagy L.G."/>
            <person name="Floudas D."/>
            <person name="Copeland A."/>
            <person name="Barry K.W."/>
            <person name="Cichocki N."/>
            <person name="Veneault-Fourrey C."/>
            <person name="LaButti K."/>
            <person name="Lindquist E.A."/>
            <person name="Lipzen A."/>
            <person name="Lundell T."/>
            <person name="Morin E."/>
            <person name="Murat C."/>
            <person name="Sun H."/>
            <person name="Tunlid A."/>
            <person name="Henrissat B."/>
            <person name="Grigoriev I.V."/>
            <person name="Hibbett D.S."/>
            <person name="Martin F."/>
            <person name="Nordberg H.P."/>
            <person name="Cantor M.N."/>
            <person name="Hua S.X."/>
        </authorList>
    </citation>
    <scope>NUCLEOTIDE SEQUENCE [LARGE SCALE GENOMIC DNA]</scope>
    <source>
        <strain evidence="1 2">Marx 270</strain>
    </source>
</reference>
<keyword evidence="2" id="KW-1185">Reference proteome</keyword>
<organism evidence="1 2">
    <name type="scientific">Pisolithus tinctorius Marx 270</name>
    <dbReference type="NCBI Taxonomy" id="870435"/>
    <lineage>
        <taxon>Eukaryota</taxon>
        <taxon>Fungi</taxon>
        <taxon>Dikarya</taxon>
        <taxon>Basidiomycota</taxon>
        <taxon>Agaricomycotina</taxon>
        <taxon>Agaricomycetes</taxon>
        <taxon>Agaricomycetidae</taxon>
        <taxon>Boletales</taxon>
        <taxon>Sclerodermatineae</taxon>
        <taxon>Pisolithaceae</taxon>
        <taxon>Pisolithus</taxon>
    </lineage>
</organism>
<dbReference type="HOGENOM" id="CLU_2229582_0_0_1"/>
<dbReference type="Proteomes" id="UP000054217">
    <property type="component" value="Unassembled WGS sequence"/>
</dbReference>
<dbReference type="EMBL" id="KN831961">
    <property type="protein sequence ID" value="KIO06967.1"/>
    <property type="molecule type" value="Genomic_DNA"/>
</dbReference>
<name>A0A0C3KBG1_PISTI</name>
<protein>
    <submittedName>
        <fullName evidence="1">Uncharacterized protein</fullName>
    </submittedName>
</protein>
<feature type="non-terminal residue" evidence="1">
    <location>
        <position position="106"/>
    </location>
</feature>
<dbReference type="InParanoid" id="A0A0C3KBG1"/>
<evidence type="ECO:0000313" key="1">
    <source>
        <dbReference type="EMBL" id="KIO06967.1"/>
    </source>
</evidence>
<sequence>MNVSECDAFCWEEREAIPLSTPTAGCTLNICPLKGSAAQLSVISRNGFTIENSRADMSSGLWLISLYDTLYEYCLPELKDVPLTFNLTVRLSHSDVYGNLPILSML</sequence>
<proteinExistence type="predicted"/>
<gene>
    <name evidence="1" type="ORF">M404DRAFT_998400</name>
</gene>
<accession>A0A0C3KBG1</accession>